<sequence>MLSALSLNPHHASHSSLHHHSPPVTLARLALLSPLAPHTAASLVSRRSPSSNLPHPLCDFGPNPARGTVRIRRSLAHSPRAILNLRVGRGSSSPPPTPAADS</sequence>
<name>A0AAV2MSM0_KNICA</name>
<organism evidence="2 3">
    <name type="scientific">Knipowitschia caucasica</name>
    <name type="common">Caucasian dwarf goby</name>
    <name type="synonym">Pomatoschistus caucasicus</name>
    <dbReference type="NCBI Taxonomy" id="637954"/>
    <lineage>
        <taxon>Eukaryota</taxon>
        <taxon>Metazoa</taxon>
        <taxon>Chordata</taxon>
        <taxon>Craniata</taxon>
        <taxon>Vertebrata</taxon>
        <taxon>Euteleostomi</taxon>
        <taxon>Actinopterygii</taxon>
        <taxon>Neopterygii</taxon>
        <taxon>Teleostei</taxon>
        <taxon>Neoteleostei</taxon>
        <taxon>Acanthomorphata</taxon>
        <taxon>Gobiaria</taxon>
        <taxon>Gobiiformes</taxon>
        <taxon>Gobioidei</taxon>
        <taxon>Gobiidae</taxon>
        <taxon>Gobiinae</taxon>
        <taxon>Knipowitschia</taxon>
    </lineage>
</organism>
<dbReference type="EMBL" id="OZ035831">
    <property type="protein sequence ID" value="CAL1616207.1"/>
    <property type="molecule type" value="Genomic_DNA"/>
</dbReference>
<feature type="compositionally biased region" description="Basic residues" evidence="1">
    <location>
        <begin position="11"/>
        <end position="21"/>
    </location>
</feature>
<gene>
    <name evidence="2" type="ORF">KC01_LOCUS42015</name>
</gene>
<feature type="region of interest" description="Disordered" evidence="1">
    <location>
        <begin position="1"/>
        <end position="21"/>
    </location>
</feature>
<dbReference type="Proteomes" id="UP001497482">
    <property type="component" value="Chromosome 9"/>
</dbReference>
<accession>A0AAV2MSM0</accession>
<feature type="compositionally biased region" description="Low complexity" evidence="1">
    <location>
        <begin position="1"/>
        <end position="10"/>
    </location>
</feature>
<evidence type="ECO:0000313" key="2">
    <source>
        <dbReference type="EMBL" id="CAL1616207.1"/>
    </source>
</evidence>
<proteinExistence type="predicted"/>
<dbReference type="AlphaFoldDB" id="A0AAV2MSM0"/>
<protein>
    <submittedName>
        <fullName evidence="2">Uncharacterized protein</fullName>
    </submittedName>
</protein>
<evidence type="ECO:0000313" key="3">
    <source>
        <dbReference type="Proteomes" id="UP001497482"/>
    </source>
</evidence>
<evidence type="ECO:0000256" key="1">
    <source>
        <dbReference type="SAM" id="MobiDB-lite"/>
    </source>
</evidence>
<feature type="region of interest" description="Disordered" evidence="1">
    <location>
        <begin position="42"/>
        <end position="64"/>
    </location>
</feature>
<reference evidence="2 3" key="1">
    <citation type="submission" date="2024-04" db="EMBL/GenBank/DDBJ databases">
        <authorList>
            <person name="Waldvogel A.-M."/>
            <person name="Schoenle A."/>
        </authorList>
    </citation>
    <scope>NUCLEOTIDE SEQUENCE [LARGE SCALE GENOMIC DNA]</scope>
</reference>
<keyword evidence="3" id="KW-1185">Reference proteome</keyword>